<gene>
    <name evidence="7" type="ORF">PGLA1383_LOCUS54177</name>
    <name evidence="8" type="ORF">PGLA2088_LOCUS5441</name>
</gene>
<evidence type="ECO:0000256" key="3">
    <source>
        <dbReference type="ARBA" id="ARBA00022964"/>
    </source>
</evidence>
<dbReference type="InterPro" id="IPR005123">
    <property type="entry name" value="Oxoglu/Fe-dep_dioxygenase_dom"/>
</dbReference>
<keyword evidence="4" id="KW-0560">Oxidoreductase</keyword>
<dbReference type="InterPro" id="IPR006620">
    <property type="entry name" value="Pro_4_hyd_alph"/>
</dbReference>
<dbReference type="EMBL" id="CAJNNV010032154">
    <property type="protein sequence ID" value="CAE8639120.1"/>
    <property type="molecule type" value="Genomic_DNA"/>
</dbReference>
<dbReference type="EMBL" id="CAJNNW010005167">
    <property type="protein sequence ID" value="CAE8647167.1"/>
    <property type="molecule type" value="Genomic_DNA"/>
</dbReference>
<dbReference type="Gene3D" id="2.60.120.620">
    <property type="entry name" value="q2cbj1_9rhob like domain"/>
    <property type="match status" value="1"/>
</dbReference>
<dbReference type="GO" id="GO:0004656">
    <property type="term" value="F:procollagen-proline 4-dioxygenase activity"/>
    <property type="evidence" value="ECO:0007669"/>
    <property type="project" value="TreeGrafter"/>
</dbReference>
<evidence type="ECO:0000259" key="6">
    <source>
        <dbReference type="PROSITE" id="PS51471"/>
    </source>
</evidence>
<dbReference type="AlphaFoldDB" id="A0A813I9S4"/>
<dbReference type="OMA" id="AVFFSYE"/>
<dbReference type="GO" id="GO:0031418">
    <property type="term" value="F:L-ascorbic acid binding"/>
    <property type="evidence" value="ECO:0007669"/>
    <property type="project" value="InterPro"/>
</dbReference>
<accession>A0A813I9S4</accession>
<keyword evidence="3" id="KW-0223">Dioxygenase</keyword>
<protein>
    <recommendedName>
        <fullName evidence="6">Fe2OG dioxygenase domain-containing protein</fullName>
    </recommendedName>
</protein>
<evidence type="ECO:0000256" key="2">
    <source>
        <dbReference type="ARBA" id="ARBA00022723"/>
    </source>
</evidence>
<dbReference type="InterPro" id="IPR044862">
    <property type="entry name" value="Pro_4_hyd_alph_FE2OG_OXY"/>
</dbReference>
<keyword evidence="2" id="KW-0479">Metal-binding</keyword>
<comment type="caution">
    <text evidence="8">The sequence shown here is derived from an EMBL/GenBank/DDBJ whole genome shotgun (WGS) entry which is preliminary data.</text>
</comment>
<dbReference type="InterPro" id="IPR045054">
    <property type="entry name" value="P4HA-like"/>
</dbReference>
<evidence type="ECO:0000313" key="10">
    <source>
        <dbReference type="Proteomes" id="UP000654075"/>
    </source>
</evidence>
<dbReference type="GO" id="GO:0005783">
    <property type="term" value="C:endoplasmic reticulum"/>
    <property type="evidence" value="ECO:0007669"/>
    <property type="project" value="TreeGrafter"/>
</dbReference>
<dbReference type="PANTHER" id="PTHR10869:SF246">
    <property type="entry name" value="TRANSMEMBRANE PROLYL 4-HYDROXYLASE"/>
    <property type="match status" value="1"/>
</dbReference>
<keyword evidence="10" id="KW-1185">Reference proteome</keyword>
<reference evidence="8" key="1">
    <citation type="submission" date="2021-02" db="EMBL/GenBank/DDBJ databases">
        <authorList>
            <person name="Dougan E. K."/>
            <person name="Rhodes N."/>
            <person name="Thang M."/>
            <person name="Chan C."/>
        </authorList>
    </citation>
    <scope>NUCLEOTIDE SEQUENCE</scope>
</reference>
<dbReference type="Proteomes" id="UP000626109">
    <property type="component" value="Unassembled WGS sequence"/>
</dbReference>
<dbReference type="OrthoDB" id="10260771at2759"/>
<evidence type="ECO:0000256" key="1">
    <source>
        <dbReference type="ARBA" id="ARBA00001961"/>
    </source>
</evidence>
<evidence type="ECO:0000256" key="4">
    <source>
        <dbReference type="ARBA" id="ARBA00023002"/>
    </source>
</evidence>
<keyword evidence="5" id="KW-0408">Iron</keyword>
<comment type="cofactor">
    <cofactor evidence="1">
        <name>L-ascorbate</name>
        <dbReference type="ChEBI" id="CHEBI:38290"/>
    </cofactor>
</comment>
<dbReference type="PROSITE" id="PS51471">
    <property type="entry name" value="FE2OG_OXY"/>
    <property type="match status" value="1"/>
</dbReference>
<sequence length="209" mass="23908">VSSFLDAAECQHIIEKATPHVVRSGVSHMDHDVGKPATNWRSSSTYFMASDDENLRRLDRRVEALTLVKKTHQEHAQILRYERGERYSAHHDYFNPKMYAKNKDIQEMTEKGMFNRLITVFFYLSDVEVGGQTNFPQAGGGDPPSDFDNCDRGVSVFPRQGRIMVFYSQDPAANFDEYSLHGGCGVENGTKWSANKWVWNKPMGYTRDD</sequence>
<evidence type="ECO:0000313" key="8">
    <source>
        <dbReference type="EMBL" id="CAE8647167.1"/>
    </source>
</evidence>
<feature type="non-terminal residue" evidence="8">
    <location>
        <position position="1"/>
    </location>
</feature>
<dbReference type="PANTHER" id="PTHR10869">
    <property type="entry name" value="PROLYL 4-HYDROXYLASE ALPHA SUBUNIT"/>
    <property type="match status" value="1"/>
</dbReference>
<feature type="domain" description="Fe2OG dioxygenase" evidence="6">
    <location>
        <begin position="72"/>
        <end position="200"/>
    </location>
</feature>
<organism evidence="8 9">
    <name type="scientific">Polarella glacialis</name>
    <name type="common">Dinoflagellate</name>
    <dbReference type="NCBI Taxonomy" id="89957"/>
    <lineage>
        <taxon>Eukaryota</taxon>
        <taxon>Sar</taxon>
        <taxon>Alveolata</taxon>
        <taxon>Dinophyceae</taxon>
        <taxon>Suessiales</taxon>
        <taxon>Suessiaceae</taxon>
        <taxon>Polarella</taxon>
    </lineage>
</organism>
<evidence type="ECO:0000313" key="7">
    <source>
        <dbReference type="EMBL" id="CAE8639120.1"/>
    </source>
</evidence>
<evidence type="ECO:0000313" key="9">
    <source>
        <dbReference type="Proteomes" id="UP000626109"/>
    </source>
</evidence>
<evidence type="ECO:0000256" key="5">
    <source>
        <dbReference type="ARBA" id="ARBA00023004"/>
    </source>
</evidence>
<proteinExistence type="predicted"/>
<name>A0A813I9S4_POLGL</name>
<dbReference type="Proteomes" id="UP000654075">
    <property type="component" value="Unassembled WGS sequence"/>
</dbReference>
<dbReference type="GO" id="GO:0005506">
    <property type="term" value="F:iron ion binding"/>
    <property type="evidence" value="ECO:0007669"/>
    <property type="project" value="InterPro"/>
</dbReference>
<dbReference type="Pfam" id="PF13640">
    <property type="entry name" value="2OG-FeII_Oxy_3"/>
    <property type="match status" value="1"/>
</dbReference>
<dbReference type="SMART" id="SM00702">
    <property type="entry name" value="P4Hc"/>
    <property type="match status" value="1"/>
</dbReference>